<dbReference type="AlphaFoldDB" id="X0SQT4"/>
<evidence type="ECO:0000259" key="4">
    <source>
        <dbReference type="SMART" id="SM00382"/>
    </source>
</evidence>
<proteinExistence type="inferred from homology"/>
<dbReference type="PANTHER" id="PTHR30050:SF4">
    <property type="entry name" value="ATP-BINDING PROTEIN RV3427C IN INSERTION SEQUENCE-RELATED"/>
    <property type="match status" value="1"/>
</dbReference>
<dbReference type="InterPro" id="IPR028350">
    <property type="entry name" value="DNAC/IstB-like"/>
</dbReference>
<dbReference type="GO" id="GO:0005524">
    <property type="term" value="F:ATP binding"/>
    <property type="evidence" value="ECO:0007669"/>
    <property type="project" value="UniProtKB-KW"/>
</dbReference>
<keyword evidence="3" id="KW-0067">ATP-binding</keyword>
<dbReference type="SMART" id="SM00382">
    <property type="entry name" value="AAA"/>
    <property type="match status" value="1"/>
</dbReference>
<dbReference type="InterPro" id="IPR003593">
    <property type="entry name" value="AAA+_ATPase"/>
</dbReference>
<dbReference type="InterPro" id="IPR027417">
    <property type="entry name" value="P-loop_NTPase"/>
</dbReference>
<dbReference type="GO" id="GO:0006260">
    <property type="term" value="P:DNA replication"/>
    <property type="evidence" value="ECO:0007669"/>
    <property type="project" value="TreeGrafter"/>
</dbReference>
<organism evidence="5">
    <name type="scientific">marine sediment metagenome</name>
    <dbReference type="NCBI Taxonomy" id="412755"/>
    <lineage>
        <taxon>unclassified sequences</taxon>
        <taxon>metagenomes</taxon>
        <taxon>ecological metagenomes</taxon>
    </lineage>
</organism>
<evidence type="ECO:0000256" key="3">
    <source>
        <dbReference type="ARBA" id="ARBA00022840"/>
    </source>
</evidence>
<sequence length="247" mass="28338">MKAYEQTLSLLKTLNLRGVANSLDEVINDAEIRKHSYITVLNTVFTSEISYRVKRRVERNMVGAHFPVIKKIDPFDFGRVKGIGKSEVVNLLDCRWIDNRENVLFFGPPGIGKTHLSIALGVVAVEKGYKVCFERITNLIKLLKTADIQKISEYRIKRIMKSDLIIIDEIGYTPIEKREANLFFNLISETYEKASIIVTSNKSFESWAEMMGDSVMTSAMLDRLLHHARVFTLDGESYRIKNQNKEE</sequence>
<comment type="caution">
    <text evidence="5">The sequence shown here is derived from an EMBL/GenBank/DDBJ whole genome shotgun (WGS) entry which is preliminary data.</text>
</comment>
<dbReference type="Pfam" id="PF01695">
    <property type="entry name" value="IstB_IS21"/>
    <property type="match status" value="1"/>
</dbReference>
<dbReference type="PIRSF" id="PIRSF003073">
    <property type="entry name" value="DNAC_TnpB_IstB"/>
    <property type="match status" value="1"/>
</dbReference>
<dbReference type="EMBL" id="BARS01008348">
    <property type="protein sequence ID" value="GAF77481.1"/>
    <property type="molecule type" value="Genomic_DNA"/>
</dbReference>
<evidence type="ECO:0000256" key="2">
    <source>
        <dbReference type="ARBA" id="ARBA00022741"/>
    </source>
</evidence>
<name>X0SQT4_9ZZZZ</name>
<evidence type="ECO:0000256" key="1">
    <source>
        <dbReference type="ARBA" id="ARBA00008059"/>
    </source>
</evidence>
<feature type="domain" description="AAA+ ATPase" evidence="4">
    <location>
        <begin position="99"/>
        <end position="231"/>
    </location>
</feature>
<reference evidence="5" key="1">
    <citation type="journal article" date="2014" name="Front. Microbiol.">
        <title>High frequency of phylogenetically diverse reductive dehalogenase-homologous genes in deep subseafloor sedimentary metagenomes.</title>
        <authorList>
            <person name="Kawai M."/>
            <person name="Futagami T."/>
            <person name="Toyoda A."/>
            <person name="Takaki Y."/>
            <person name="Nishi S."/>
            <person name="Hori S."/>
            <person name="Arai W."/>
            <person name="Tsubouchi T."/>
            <person name="Morono Y."/>
            <person name="Uchiyama I."/>
            <person name="Ito T."/>
            <person name="Fujiyama A."/>
            <person name="Inagaki F."/>
            <person name="Takami H."/>
        </authorList>
    </citation>
    <scope>NUCLEOTIDE SEQUENCE</scope>
    <source>
        <strain evidence="5">Expedition CK06-06</strain>
    </source>
</reference>
<dbReference type="CDD" id="cd00009">
    <property type="entry name" value="AAA"/>
    <property type="match status" value="1"/>
</dbReference>
<keyword evidence="2" id="KW-0547">Nucleotide-binding</keyword>
<protein>
    <recommendedName>
        <fullName evidence="4">AAA+ ATPase domain-containing protein</fullName>
    </recommendedName>
</protein>
<dbReference type="InterPro" id="IPR002611">
    <property type="entry name" value="IstB_ATP-bd"/>
</dbReference>
<comment type="similarity">
    <text evidence="1">Belongs to the IS21/IS1162 putative ATP-binding protein family.</text>
</comment>
<dbReference type="SUPFAM" id="SSF52540">
    <property type="entry name" value="P-loop containing nucleoside triphosphate hydrolases"/>
    <property type="match status" value="1"/>
</dbReference>
<dbReference type="PANTHER" id="PTHR30050">
    <property type="entry name" value="CHROMOSOMAL REPLICATION INITIATOR PROTEIN DNAA"/>
    <property type="match status" value="1"/>
</dbReference>
<dbReference type="InterPro" id="IPR047661">
    <property type="entry name" value="IstB"/>
</dbReference>
<accession>X0SQT4</accession>
<evidence type="ECO:0000313" key="5">
    <source>
        <dbReference type="EMBL" id="GAF77481.1"/>
    </source>
</evidence>
<dbReference type="Gene3D" id="3.40.50.300">
    <property type="entry name" value="P-loop containing nucleotide triphosphate hydrolases"/>
    <property type="match status" value="1"/>
</dbReference>
<dbReference type="NCBIfam" id="NF038214">
    <property type="entry name" value="IS21_help_AAA"/>
    <property type="match status" value="1"/>
</dbReference>
<gene>
    <name evidence="5" type="ORF">S01H1_15935</name>
</gene>